<keyword evidence="4" id="KW-1185">Reference proteome</keyword>
<keyword evidence="1" id="KW-0175">Coiled coil</keyword>
<feature type="compositionally biased region" description="Basic and acidic residues" evidence="2">
    <location>
        <begin position="353"/>
        <end position="363"/>
    </location>
</feature>
<comment type="caution">
    <text evidence="3">The sequence shown here is derived from an EMBL/GenBank/DDBJ whole genome shotgun (WGS) entry which is preliminary data.</text>
</comment>
<evidence type="ECO:0000256" key="2">
    <source>
        <dbReference type="SAM" id="MobiDB-lite"/>
    </source>
</evidence>
<organism evidence="3 4">
    <name type="scientific">Austropuccinia psidii MF-1</name>
    <dbReference type="NCBI Taxonomy" id="1389203"/>
    <lineage>
        <taxon>Eukaryota</taxon>
        <taxon>Fungi</taxon>
        <taxon>Dikarya</taxon>
        <taxon>Basidiomycota</taxon>
        <taxon>Pucciniomycotina</taxon>
        <taxon>Pucciniomycetes</taxon>
        <taxon>Pucciniales</taxon>
        <taxon>Sphaerophragmiaceae</taxon>
        <taxon>Austropuccinia</taxon>
    </lineage>
</organism>
<feature type="coiled-coil region" evidence="1">
    <location>
        <begin position="16"/>
        <end position="78"/>
    </location>
</feature>
<reference evidence="3" key="1">
    <citation type="submission" date="2021-03" db="EMBL/GenBank/DDBJ databases">
        <title>Draft genome sequence of rust myrtle Austropuccinia psidii MF-1, a brazilian biotype.</title>
        <authorList>
            <person name="Quecine M.C."/>
            <person name="Pachon D.M.R."/>
            <person name="Bonatelli M.L."/>
            <person name="Correr F.H."/>
            <person name="Franceschini L.M."/>
            <person name="Leite T.F."/>
            <person name="Margarido G.R.A."/>
            <person name="Almeida C.A."/>
            <person name="Ferrarezi J.A."/>
            <person name="Labate C.A."/>
        </authorList>
    </citation>
    <scope>NUCLEOTIDE SEQUENCE</scope>
    <source>
        <strain evidence="3">MF-1</strain>
    </source>
</reference>
<evidence type="ECO:0000313" key="3">
    <source>
        <dbReference type="EMBL" id="MBW0522491.1"/>
    </source>
</evidence>
<accession>A0A9Q3HY87</accession>
<dbReference type="Proteomes" id="UP000765509">
    <property type="component" value="Unassembled WGS sequence"/>
</dbReference>
<dbReference type="EMBL" id="AVOT02029592">
    <property type="protein sequence ID" value="MBW0522491.1"/>
    <property type="molecule type" value="Genomic_DNA"/>
</dbReference>
<evidence type="ECO:0000313" key="4">
    <source>
        <dbReference type="Proteomes" id="UP000765509"/>
    </source>
</evidence>
<sequence>MIDEMKFIKYVIDIKIGNLDAKLKKLTSDINNLKNNDRSFAEWHKVKNAKLKSISNTCDRIERKCKVQNDEVKDLSIKKINDKIELYRTHVEEIVHQINPYATHLERSDSERQKLKNEIISYVEQIHNKHEQNSHMPRNSKPFTEEKISVKEILTPFLGLNAICPKDIPKLLEWPTFPGEGKYNHIELIRKIDMLKEDFHITIEIIVGKIHSLFTRTAKKWYYKMRQDHGKHNWLWWKSEIITKWANNSWRLEIENYFQSTIKNSEKDKTLTWFLKQKDTSSALHPDMSASMINMKILRKCGGELEHSNKRLFLEPFSTENLINSMEDIITRKGSGKTWTKTPMESKMVPNISKEDKRPERPVFKCHKCGSTSH</sequence>
<evidence type="ECO:0008006" key="5">
    <source>
        <dbReference type="Google" id="ProtNLM"/>
    </source>
</evidence>
<protein>
    <recommendedName>
        <fullName evidence="5">Retrotransposon gag domain-containing protein</fullName>
    </recommendedName>
</protein>
<gene>
    <name evidence="3" type="ORF">O181_062206</name>
</gene>
<name>A0A9Q3HY87_9BASI</name>
<proteinExistence type="predicted"/>
<evidence type="ECO:0000256" key="1">
    <source>
        <dbReference type="SAM" id="Coils"/>
    </source>
</evidence>
<feature type="region of interest" description="Disordered" evidence="2">
    <location>
        <begin position="352"/>
        <end position="374"/>
    </location>
</feature>
<dbReference type="AlphaFoldDB" id="A0A9Q3HY87"/>